<dbReference type="Proteomes" id="UP000001880">
    <property type="component" value="Chromosome"/>
</dbReference>
<keyword evidence="4" id="KW-1185">Reference proteome</keyword>
<reference evidence="3 4" key="1">
    <citation type="journal article" date="2010" name="Stand. Genomic Sci.">
        <title>Complete genome sequence of Haliangium ochraceum type strain (SMP-2).</title>
        <authorList>
            <consortium name="US DOE Joint Genome Institute (JGI-PGF)"/>
            <person name="Ivanova N."/>
            <person name="Daum C."/>
            <person name="Lang E."/>
            <person name="Abt B."/>
            <person name="Kopitz M."/>
            <person name="Saunders E."/>
            <person name="Lapidus A."/>
            <person name="Lucas S."/>
            <person name="Glavina Del Rio T."/>
            <person name="Nolan M."/>
            <person name="Tice H."/>
            <person name="Copeland A."/>
            <person name="Cheng J.F."/>
            <person name="Chen F."/>
            <person name="Bruce D."/>
            <person name="Goodwin L."/>
            <person name="Pitluck S."/>
            <person name="Mavromatis K."/>
            <person name="Pati A."/>
            <person name="Mikhailova N."/>
            <person name="Chen A."/>
            <person name="Palaniappan K."/>
            <person name="Land M."/>
            <person name="Hauser L."/>
            <person name="Chang Y.J."/>
            <person name="Jeffries C.D."/>
            <person name="Detter J.C."/>
            <person name="Brettin T."/>
            <person name="Rohde M."/>
            <person name="Goker M."/>
            <person name="Bristow J."/>
            <person name="Markowitz V."/>
            <person name="Eisen J.A."/>
            <person name="Hugenholtz P."/>
            <person name="Kyrpides N.C."/>
            <person name="Klenk H.P."/>
        </authorList>
    </citation>
    <scope>NUCLEOTIDE SEQUENCE [LARGE SCALE GENOMIC DNA]</scope>
    <source>
        <strain evidence="4">DSM 14365 / CIP 107738 / JCM 11303 / AJ 13395 / SMP-2</strain>
    </source>
</reference>
<dbReference type="InterPro" id="IPR007466">
    <property type="entry name" value="Peptidyl-Arg-deiminase_porph"/>
</dbReference>
<accession>D0LT85</accession>
<dbReference type="Gene3D" id="3.75.10.10">
    <property type="entry name" value="L-arginine/glycine Amidinotransferase, Chain A"/>
    <property type="match status" value="1"/>
</dbReference>
<sequence length="395" mass="42659">MLLAGVGSAEAPAQPHTPSTQPARVLPGEFEPVERLLVAWDDNLAPFLLDLIAVAVDEVPITVLVAPGQPDDEISFGLRSLGIDPRAVQRVHAPVGSVWVRDFGPLVVRTREGGAEIVDFAYHLDDYEDTLPGVLGRKLWPQWQLRRSSLFLEGGNVLSDGQGRCVSTAGFSDEPLAELLIDDEPPFSEGDEVWVRDELRELLGCEHLVVVPPLVGEPTGHVDMFTVVTGPAQAIVGRYASAIDPVNARRLDLTAARLRDAGFRVRRIPMPDNRDGLFRSYTNALALNGSVLVPVYPEAADDERAALKVFEQAYPGRRVVPVVSSAIIELYGAVHCATMTIAQMPKASREDARLRAGAVARKGRKGTGRVQGKRPAPGKLPRAGARRCRTAGCSG</sequence>
<dbReference type="EMBL" id="CP001804">
    <property type="protein sequence ID" value="ACY19221.1"/>
    <property type="molecule type" value="Genomic_DNA"/>
</dbReference>
<dbReference type="GO" id="GO:0047632">
    <property type="term" value="F:agmatine deiminase activity"/>
    <property type="evidence" value="ECO:0007669"/>
    <property type="project" value="TreeGrafter"/>
</dbReference>
<dbReference type="GO" id="GO:0004668">
    <property type="term" value="F:protein-arginine deiminase activity"/>
    <property type="evidence" value="ECO:0007669"/>
    <property type="project" value="InterPro"/>
</dbReference>
<name>D0LT85_HALO1</name>
<evidence type="ECO:0000313" key="4">
    <source>
        <dbReference type="Proteomes" id="UP000001880"/>
    </source>
</evidence>
<dbReference type="HOGENOM" id="CLU_697857_0_0_7"/>
<feature type="region of interest" description="Disordered" evidence="2">
    <location>
        <begin position="358"/>
        <end position="395"/>
    </location>
</feature>
<dbReference type="eggNOG" id="COG2957">
    <property type="taxonomic scope" value="Bacteria"/>
</dbReference>
<organism evidence="3 4">
    <name type="scientific">Haliangium ochraceum (strain DSM 14365 / JCM 11303 / SMP-2)</name>
    <dbReference type="NCBI Taxonomy" id="502025"/>
    <lineage>
        <taxon>Bacteria</taxon>
        <taxon>Pseudomonadati</taxon>
        <taxon>Myxococcota</taxon>
        <taxon>Polyangia</taxon>
        <taxon>Haliangiales</taxon>
        <taxon>Kofleriaceae</taxon>
        <taxon>Haliangium</taxon>
    </lineage>
</organism>
<dbReference type="KEGG" id="hoh:Hoch_6757"/>
<protein>
    <submittedName>
        <fullName evidence="3">Porphyromonas-type peptidyl-arginine deiminase</fullName>
    </submittedName>
</protein>
<dbReference type="Pfam" id="PF04371">
    <property type="entry name" value="PAD_porph"/>
    <property type="match status" value="1"/>
</dbReference>
<keyword evidence="1" id="KW-0378">Hydrolase</keyword>
<proteinExistence type="predicted"/>
<evidence type="ECO:0000256" key="1">
    <source>
        <dbReference type="ARBA" id="ARBA00022801"/>
    </source>
</evidence>
<dbReference type="GO" id="GO:0009446">
    <property type="term" value="P:putrescine biosynthetic process"/>
    <property type="evidence" value="ECO:0007669"/>
    <property type="project" value="InterPro"/>
</dbReference>
<dbReference type="PANTHER" id="PTHR31377:SF0">
    <property type="entry name" value="AGMATINE DEIMINASE-RELATED"/>
    <property type="match status" value="1"/>
</dbReference>
<gene>
    <name evidence="3" type="ordered locus">Hoch_6757</name>
</gene>
<dbReference type="PANTHER" id="PTHR31377">
    <property type="entry name" value="AGMATINE DEIMINASE-RELATED"/>
    <property type="match status" value="1"/>
</dbReference>
<evidence type="ECO:0000313" key="3">
    <source>
        <dbReference type="EMBL" id="ACY19221.1"/>
    </source>
</evidence>
<feature type="region of interest" description="Disordered" evidence="2">
    <location>
        <begin position="1"/>
        <end position="25"/>
    </location>
</feature>
<dbReference type="STRING" id="502025.Hoch_6757"/>
<dbReference type="AlphaFoldDB" id="D0LT85"/>
<dbReference type="SUPFAM" id="SSF55909">
    <property type="entry name" value="Pentein"/>
    <property type="match status" value="1"/>
</dbReference>
<evidence type="ECO:0000256" key="2">
    <source>
        <dbReference type="SAM" id="MobiDB-lite"/>
    </source>
</evidence>